<reference evidence="3" key="1">
    <citation type="submission" date="2023-11" db="EMBL/GenBank/DDBJ databases">
        <authorList>
            <person name="Alioto T."/>
            <person name="Alioto T."/>
            <person name="Gomez Garrido J."/>
        </authorList>
    </citation>
    <scope>NUCLEOTIDE SEQUENCE</scope>
</reference>
<proteinExistence type="predicted"/>
<organism evidence="3 4">
    <name type="scientific">Lecanosticta acicola</name>
    <dbReference type="NCBI Taxonomy" id="111012"/>
    <lineage>
        <taxon>Eukaryota</taxon>
        <taxon>Fungi</taxon>
        <taxon>Dikarya</taxon>
        <taxon>Ascomycota</taxon>
        <taxon>Pezizomycotina</taxon>
        <taxon>Dothideomycetes</taxon>
        <taxon>Dothideomycetidae</taxon>
        <taxon>Mycosphaerellales</taxon>
        <taxon>Mycosphaerellaceae</taxon>
        <taxon>Lecanosticta</taxon>
    </lineage>
</organism>
<evidence type="ECO:0000256" key="1">
    <source>
        <dbReference type="ARBA" id="ARBA00022801"/>
    </source>
</evidence>
<evidence type="ECO:0000259" key="2">
    <source>
        <dbReference type="Pfam" id="PF07859"/>
    </source>
</evidence>
<keyword evidence="1" id="KW-0378">Hydrolase</keyword>
<dbReference type="Pfam" id="PF07859">
    <property type="entry name" value="Abhydrolase_3"/>
    <property type="match status" value="1"/>
</dbReference>
<dbReference type="PANTHER" id="PTHR48081:SF8">
    <property type="entry name" value="ALPHA_BETA HYDROLASE FOLD-3 DOMAIN-CONTAINING PROTEIN-RELATED"/>
    <property type="match status" value="1"/>
</dbReference>
<dbReference type="InterPro" id="IPR050300">
    <property type="entry name" value="GDXG_lipolytic_enzyme"/>
</dbReference>
<dbReference type="AlphaFoldDB" id="A0AAI9ED51"/>
<gene>
    <name evidence="3" type="ORF">LECACI_7A007086</name>
</gene>
<dbReference type="PANTHER" id="PTHR48081">
    <property type="entry name" value="AB HYDROLASE SUPERFAMILY PROTEIN C4A8.06C"/>
    <property type="match status" value="1"/>
</dbReference>
<dbReference type="EMBL" id="CAVMBE010000055">
    <property type="protein sequence ID" value="CAK4031928.1"/>
    <property type="molecule type" value="Genomic_DNA"/>
</dbReference>
<dbReference type="SUPFAM" id="SSF53474">
    <property type="entry name" value="alpha/beta-Hydrolases"/>
    <property type="match status" value="1"/>
</dbReference>
<dbReference type="InterPro" id="IPR013094">
    <property type="entry name" value="AB_hydrolase_3"/>
</dbReference>
<dbReference type="Gene3D" id="3.40.50.1820">
    <property type="entry name" value="alpha/beta hydrolase"/>
    <property type="match status" value="1"/>
</dbReference>
<evidence type="ECO:0000313" key="3">
    <source>
        <dbReference type="EMBL" id="CAK4031928.1"/>
    </source>
</evidence>
<accession>A0AAI9ED51</accession>
<feature type="domain" description="Alpha/beta hydrolase fold-3" evidence="2">
    <location>
        <begin position="84"/>
        <end position="296"/>
    </location>
</feature>
<evidence type="ECO:0000313" key="4">
    <source>
        <dbReference type="Proteomes" id="UP001296104"/>
    </source>
</evidence>
<name>A0AAI9ED51_9PEZI</name>
<dbReference type="Proteomes" id="UP001296104">
    <property type="component" value="Unassembled WGS sequence"/>
</dbReference>
<protein>
    <submittedName>
        <fullName evidence="3">Versiconal hemiacetal acetate esterase</fullName>
    </submittedName>
</protein>
<dbReference type="InterPro" id="IPR029058">
    <property type="entry name" value="AB_hydrolase_fold"/>
</dbReference>
<comment type="caution">
    <text evidence="3">The sequence shown here is derived from an EMBL/GenBank/DDBJ whole genome shotgun (WGS) entry which is preliminary data.</text>
</comment>
<keyword evidence="4" id="KW-1185">Reference proteome</keyword>
<sequence length="333" mass="36758">MAGSEVFRSEWLAFEEELGFRPLLHGPTYEGLVKQNTEIGLKLVERYDFPTADPSVSTAEEKTSNGTRVKIYTPPELKPDQPIVCYFHGGGGVFGGIDDDDYIVTRHCKDTGLVFVSVEYRLAPLHPHPAGFDDCVDAAKWCIENAKSLGNQRSKVLLMGVSAGATLALATALKLLHDHRTGEVEGVVACQPLTLHPDGVPEEFQSMYTSYDEHATHTINTKAAMKTFLDLIGASKSDRYLFSALNSHIKDLPCVYLNCCEADTLRDDARVLKKLLDRYGVPNEYDEYPGLPHFFFAYPTPELKELSANYFAKTAAGISFIVTSSIQSPLPLS</sequence>
<dbReference type="GO" id="GO:0016787">
    <property type="term" value="F:hydrolase activity"/>
    <property type="evidence" value="ECO:0007669"/>
    <property type="project" value="UniProtKB-KW"/>
</dbReference>